<feature type="signal peptide" evidence="1">
    <location>
        <begin position="1"/>
        <end position="21"/>
    </location>
</feature>
<organism evidence="2 3">
    <name type="scientific">Pseudomonas neustonica</name>
    <dbReference type="NCBI Taxonomy" id="2487346"/>
    <lineage>
        <taxon>Bacteria</taxon>
        <taxon>Pseudomonadati</taxon>
        <taxon>Pseudomonadota</taxon>
        <taxon>Gammaproteobacteria</taxon>
        <taxon>Pseudomonadales</taxon>
        <taxon>Pseudomonadaceae</taxon>
        <taxon>Pseudomonas</taxon>
    </lineage>
</organism>
<evidence type="ECO:0000313" key="2">
    <source>
        <dbReference type="EMBL" id="ROZ85224.1"/>
    </source>
</evidence>
<dbReference type="RefSeq" id="WP_008169744.1">
    <property type="nucleotide sequence ID" value="NZ_RKKU01000008.1"/>
</dbReference>
<reference evidence="2 3" key="1">
    <citation type="submission" date="2018-11" db="EMBL/GenBank/DDBJ databases">
        <authorList>
            <person name="Jang G.I."/>
            <person name="Hwang C.Y."/>
        </authorList>
    </citation>
    <scope>NUCLEOTIDE SEQUENCE [LARGE SCALE GENOMIC DNA]</scope>
    <source>
        <strain evidence="2 3">SSM26</strain>
    </source>
</reference>
<protein>
    <recommendedName>
        <fullName evidence="4">PepSY domain-containing protein</fullName>
    </recommendedName>
</protein>
<sequence>MKLFTAIFTLVLLVGSQQVLAHSDHAHKSISEKSALERGRAATMQLTEKDAGLGFGKLPESWEVVPEDAVKIHKKGSGYFIVSVTNRAEAQTLYVLLSSDGGVYDVNFTGEFDGLE</sequence>
<keyword evidence="3" id="KW-1185">Reference proteome</keyword>
<comment type="caution">
    <text evidence="2">The sequence shown here is derived from an EMBL/GenBank/DDBJ whole genome shotgun (WGS) entry which is preliminary data.</text>
</comment>
<dbReference type="InterPro" id="IPR045503">
    <property type="entry name" value="DUF6488"/>
</dbReference>
<gene>
    <name evidence="2" type="ORF">EF096_08865</name>
</gene>
<dbReference type="Pfam" id="PF20098">
    <property type="entry name" value="DUF6488"/>
    <property type="match status" value="1"/>
</dbReference>
<accession>A0ABX9XIT9</accession>
<evidence type="ECO:0008006" key="4">
    <source>
        <dbReference type="Google" id="ProtNLM"/>
    </source>
</evidence>
<evidence type="ECO:0000313" key="3">
    <source>
        <dbReference type="Proteomes" id="UP000275199"/>
    </source>
</evidence>
<proteinExistence type="predicted"/>
<feature type="chain" id="PRO_5045620505" description="PepSY domain-containing protein" evidence="1">
    <location>
        <begin position="22"/>
        <end position="116"/>
    </location>
</feature>
<keyword evidence="1" id="KW-0732">Signal</keyword>
<dbReference type="Proteomes" id="UP000275199">
    <property type="component" value="Unassembled WGS sequence"/>
</dbReference>
<name>A0ABX9XIT9_9PSED</name>
<evidence type="ECO:0000256" key="1">
    <source>
        <dbReference type="SAM" id="SignalP"/>
    </source>
</evidence>
<dbReference type="EMBL" id="RKKU01000008">
    <property type="protein sequence ID" value="ROZ85224.1"/>
    <property type="molecule type" value="Genomic_DNA"/>
</dbReference>